<dbReference type="Pfam" id="PF20240">
    <property type="entry name" value="DUF6597"/>
    <property type="match status" value="1"/>
</dbReference>
<comment type="caution">
    <text evidence="3">The sequence shown here is derived from an EMBL/GenBank/DDBJ whole genome shotgun (WGS) entry which is preliminary data.</text>
</comment>
<gene>
    <name evidence="3" type="ORF">ACFSYC_11285</name>
</gene>
<proteinExistence type="predicted"/>
<dbReference type="EMBL" id="JBHUON010000012">
    <property type="protein sequence ID" value="MFD2865270.1"/>
    <property type="molecule type" value="Genomic_DNA"/>
</dbReference>
<dbReference type="PROSITE" id="PS01124">
    <property type="entry name" value="HTH_ARAC_FAMILY_2"/>
    <property type="match status" value="1"/>
</dbReference>
<protein>
    <submittedName>
        <fullName evidence="3">Helix-turn-helix domain-containing protein</fullName>
    </submittedName>
</protein>
<organism evidence="3 4">
    <name type="scientific">Mucilaginibacter antarcticus</name>
    <dbReference type="NCBI Taxonomy" id="1855725"/>
    <lineage>
        <taxon>Bacteria</taxon>
        <taxon>Pseudomonadati</taxon>
        <taxon>Bacteroidota</taxon>
        <taxon>Sphingobacteriia</taxon>
        <taxon>Sphingobacteriales</taxon>
        <taxon>Sphingobacteriaceae</taxon>
        <taxon>Mucilaginibacter</taxon>
    </lineage>
</organism>
<dbReference type="PANTHER" id="PTHR43280:SF2">
    <property type="entry name" value="HTH-TYPE TRANSCRIPTIONAL REGULATOR EXSA"/>
    <property type="match status" value="1"/>
</dbReference>
<evidence type="ECO:0000313" key="3">
    <source>
        <dbReference type="EMBL" id="MFD2865270.1"/>
    </source>
</evidence>
<feature type="domain" description="HTH araC/xylS-type" evidence="2">
    <location>
        <begin position="175"/>
        <end position="263"/>
    </location>
</feature>
<accession>A0ABW5XNB4</accession>
<sequence length="282" mass="32187">MDIRTYFPRHPLLRQYISYYYFLVVDDPDFNVTYYSFPNTTTPLNIHKNIETKIEPYATSIAESKEQNNVMLVQGMRKQPLLANLKGRLDKITIHFKPLGLNQFISKPFADIAPLDSQLFTDWCHAPGYNHFIADFYGTCDLERRVGILEAFLLSIYKPMIIDPLLINAVNALADTSNEQNIQQIAQELGISTKTLSRFFTKHLGITAIGFKNIARFRHSLQVNQQGKTLTDIGYESNFCDQAYFINVYKQIAGASPGAFFKSISKFADDQLVFKLLDQGTV</sequence>
<evidence type="ECO:0000259" key="2">
    <source>
        <dbReference type="PROSITE" id="PS01124"/>
    </source>
</evidence>
<dbReference type="RefSeq" id="WP_377127298.1">
    <property type="nucleotide sequence ID" value="NZ_JBHUON010000012.1"/>
</dbReference>
<dbReference type="Pfam" id="PF12833">
    <property type="entry name" value="HTH_18"/>
    <property type="match status" value="1"/>
</dbReference>
<dbReference type="InterPro" id="IPR018060">
    <property type="entry name" value="HTH_AraC"/>
</dbReference>
<keyword evidence="1" id="KW-0238">DNA-binding</keyword>
<keyword evidence="4" id="KW-1185">Reference proteome</keyword>
<evidence type="ECO:0000256" key="1">
    <source>
        <dbReference type="ARBA" id="ARBA00023125"/>
    </source>
</evidence>
<dbReference type="InterPro" id="IPR046532">
    <property type="entry name" value="DUF6597"/>
</dbReference>
<dbReference type="SMART" id="SM00342">
    <property type="entry name" value="HTH_ARAC"/>
    <property type="match status" value="1"/>
</dbReference>
<name>A0ABW5XNB4_9SPHI</name>
<evidence type="ECO:0000313" key="4">
    <source>
        <dbReference type="Proteomes" id="UP001597601"/>
    </source>
</evidence>
<dbReference type="PANTHER" id="PTHR43280">
    <property type="entry name" value="ARAC-FAMILY TRANSCRIPTIONAL REGULATOR"/>
    <property type="match status" value="1"/>
</dbReference>
<reference evidence="4" key="1">
    <citation type="journal article" date="2019" name="Int. J. Syst. Evol. Microbiol.">
        <title>The Global Catalogue of Microorganisms (GCM) 10K type strain sequencing project: providing services to taxonomists for standard genome sequencing and annotation.</title>
        <authorList>
            <consortium name="The Broad Institute Genomics Platform"/>
            <consortium name="The Broad Institute Genome Sequencing Center for Infectious Disease"/>
            <person name="Wu L."/>
            <person name="Ma J."/>
        </authorList>
    </citation>
    <scope>NUCLEOTIDE SEQUENCE [LARGE SCALE GENOMIC DNA]</scope>
    <source>
        <strain evidence="4">KCTC 52232</strain>
    </source>
</reference>
<dbReference type="Gene3D" id="1.10.10.60">
    <property type="entry name" value="Homeodomain-like"/>
    <property type="match status" value="1"/>
</dbReference>
<dbReference type="Proteomes" id="UP001597601">
    <property type="component" value="Unassembled WGS sequence"/>
</dbReference>